<accession>A0A1D8N8B6</accession>
<dbReference type="RefSeq" id="XP_068138213.1">
    <property type="nucleotide sequence ID" value="XM_068282112.1"/>
</dbReference>
<evidence type="ECO:0000313" key="1">
    <source>
        <dbReference type="EMBL" id="AOW01873.1"/>
    </source>
</evidence>
<dbReference type="EMBL" id="CP017554">
    <property type="protein sequence ID" value="AOW01873.1"/>
    <property type="molecule type" value="Genomic_DNA"/>
</dbReference>
<sequence>MHLCASVGVQALVQVCCETVGFCVGGITDFRDLWYQLGRISHGLGKCVLLYLAEVAIQVSQLSRYHTIPLAP</sequence>
<dbReference type="GeneID" id="94582758"/>
<dbReference type="Proteomes" id="UP000182444">
    <property type="component" value="Chromosome 1B"/>
</dbReference>
<proteinExistence type="predicted"/>
<organism evidence="1 2">
    <name type="scientific">Yarrowia lipolytica</name>
    <name type="common">Candida lipolytica</name>
    <dbReference type="NCBI Taxonomy" id="4952"/>
    <lineage>
        <taxon>Eukaryota</taxon>
        <taxon>Fungi</taxon>
        <taxon>Dikarya</taxon>
        <taxon>Ascomycota</taxon>
        <taxon>Saccharomycotina</taxon>
        <taxon>Dipodascomycetes</taxon>
        <taxon>Dipodascales</taxon>
        <taxon>Dipodascales incertae sedis</taxon>
        <taxon>Yarrowia</taxon>
    </lineage>
</organism>
<protein>
    <submittedName>
        <fullName evidence="1">Uncharacterized protein</fullName>
    </submittedName>
</protein>
<name>A0A1D8N8B6_YARLL</name>
<dbReference type="VEuPathDB" id="FungiDB:YALI1_B23554g"/>
<evidence type="ECO:0000313" key="2">
    <source>
        <dbReference type="Proteomes" id="UP000182444"/>
    </source>
</evidence>
<gene>
    <name evidence="1" type="ORF">YALI1_B23554g</name>
</gene>
<dbReference type="AlphaFoldDB" id="A0A1D8N8B6"/>
<reference evidence="1 2" key="1">
    <citation type="journal article" date="2016" name="PLoS ONE">
        <title>Sequence Assembly of Yarrowia lipolytica Strain W29/CLIB89 Shows Transposable Element Diversity.</title>
        <authorList>
            <person name="Magnan C."/>
            <person name="Yu J."/>
            <person name="Chang I."/>
            <person name="Jahn E."/>
            <person name="Kanomata Y."/>
            <person name="Wu J."/>
            <person name="Zeller M."/>
            <person name="Oakes M."/>
            <person name="Baldi P."/>
            <person name="Sandmeyer S."/>
        </authorList>
    </citation>
    <scope>NUCLEOTIDE SEQUENCE [LARGE SCALE GENOMIC DNA]</scope>
    <source>
        <strain evidence="2">CLIB89(W29)</strain>
    </source>
</reference>